<proteinExistence type="predicted"/>
<evidence type="ECO:0000256" key="2">
    <source>
        <dbReference type="ARBA" id="ARBA00022603"/>
    </source>
</evidence>
<evidence type="ECO:0000313" key="9">
    <source>
        <dbReference type="Proteomes" id="UP000190449"/>
    </source>
</evidence>
<keyword evidence="2 8" id="KW-0489">Methyltransferase</keyword>
<dbReference type="EMBL" id="FUWU01000014">
    <property type="protein sequence ID" value="SJZ60145.1"/>
    <property type="molecule type" value="Genomic_DNA"/>
</dbReference>
<evidence type="ECO:0000256" key="5">
    <source>
        <dbReference type="ARBA" id="ARBA00047942"/>
    </source>
</evidence>
<dbReference type="InterPro" id="IPR011639">
    <property type="entry name" value="MethylTrfase_TaqI-like_dom"/>
</dbReference>
<gene>
    <name evidence="8" type="ORF">SAMN02745108_01073</name>
</gene>
<dbReference type="GO" id="GO:0009007">
    <property type="term" value="F:site-specific DNA-methyltransferase (adenine-specific) activity"/>
    <property type="evidence" value="ECO:0007669"/>
    <property type="project" value="UniProtKB-EC"/>
</dbReference>
<evidence type="ECO:0000256" key="3">
    <source>
        <dbReference type="ARBA" id="ARBA00022679"/>
    </source>
</evidence>
<accession>A0A1T4LZR4</accession>
<protein>
    <recommendedName>
        <fullName evidence="1">site-specific DNA-methyltransferase (adenine-specific)</fullName>
        <ecNumber evidence="1">2.1.1.72</ecNumber>
    </recommendedName>
</protein>
<dbReference type="GO" id="GO:0003676">
    <property type="term" value="F:nucleic acid binding"/>
    <property type="evidence" value="ECO:0007669"/>
    <property type="project" value="InterPro"/>
</dbReference>
<dbReference type="RefSeq" id="WP_078776091.1">
    <property type="nucleotide sequence ID" value="NZ_FUWU01000014.1"/>
</dbReference>
<dbReference type="AlphaFoldDB" id="A0A1T4LZR4"/>
<dbReference type="PRINTS" id="PR00507">
    <property type="entry name" value="N12N6MTFRASE"/>
</dbReference>
<dbReference type="SUPFAM" id="SSF53335">
    <property type="entry name" value="S-adenosyl-L-methionine-dependent methyltransferases"/>
    <property type="match status" value="1"/>
</dbReference>
<dbReference type="EC" id="2.1.1.72" evidence="1"/>
<evidence type="ECO:0000256" key="6">
    <source>
        <dbReference type="SAM" id="MobiDB-lite"/>
    </source>
</evidence>
<dbReference type="GO" id="GO:0006304">
    <property type="term" value="P:DNA modification"/>
    <property type="evidence" value="ECO:0007669"/>
    <property type="project" value="InterPro"/>
</dbReference>
<feature type="compositionally biased region" description="Acidic residues" evidence="6">
    <location>
        <begin position="1114"/>
        <end position="1124"/>
    </location>
</feature>
<dbReference type="InterPro" id="IPR002052">
    <property type="entry name" value="DNA_methylase_N6_adenine_CS"/>
</dbReference>
<organism evidence="8 9">
    <name type="scientific">Fibrobacter intestinalis</name>
    <dbReference type="NCBI Taxonomy" id="28122"/>
    <lineage>
        <taxon>Bacteria</taxon>
        <taxon>Pseudomonadati</taxon>
        <taxon>Fibrobacterota</taxon>
        <taxon>Fibrobacteria</taxon>
        <taxon>Fibrobacterales</taxon>
        <taxon>Fibrobacteraceae</taxon>
        <taxon>Fibrobacter</taxon>
    </lineage>
</organism>
<dbReference type="Pfam" id="PF07669">
    <property type="entry name" value="Eco57I"/>
    <property type="match status" value="1"/>
</dbReference>
<dbReference type="Gene3D" id="3.40.50.150">
    <property type="entry name" value="Vaccinia Virus protein VP39"/>
    <property type="match status" value="1"/>
</dbReference>
<reference evidence="8 9" key="1">
    <citation type="submission" date="2017-02" db="EMBL/GenBank/DDBJ databases">
        <authorList>
            <person name="Peterson S.W."/>
        </authorList>
    </citation>
    <scope>NUCLEOTIDE SEQUENCE [LARGE SCALE GENOMIC DNA]</scope>
    <source>
        <strain evidence="8 9">ATCC 43854</strain>
    </source>
</reference>
<comment type="catalytic activity">
    <reaction evidence="5">
        <text>a 2'-deoxyadenosine in DNA + S-adenosyl-L-methionine = an N(6)-methyl-2'-deoxyadenosine in DNA + S-adenosyl-L-homocysteine + H(+)</text>
        <dbReference type="Rhea" id="RHEA:15197"/>
        <dbReference type="Rhea" id="RHEA-COMP:12418"/>
        <dbReference type="Rhea" id="RHEA-COMP:12419"/>
        <dbReference type="ChEBI" id="CHEBI:15378"/>
        <dbReference type="ChEBI" id="CHEBI:57856"/>
        <dbReference type="ChEBI" id="CHEBI:59789"/>
        <dbReference type="ChEBI" id="CHEBI:90615"/>
        <dbReference type="ChEBI" id="CHEBI:90616"/>
        <dbReference type="EC" id="2.1.1.72"/>
    </reaction>
</comment>
<dbReference type="PROSITE" id="PS00092">
    <property type="entry name" value="N6_MTASE"/>
    <property type="match status" value="1"/>
</dbReference>
<feature type="domain" description="Type II methyltransferase M.TaqI-like" evidence="7">
    <location>
        <begin position="551"/>
        <end position="806"/>
    </location>
</feature>
<feature type="region of interest" description="Disordered" evidence="6">
    <location>
        <begin position="1103"/>
        <end position="1124"/>
    </location>
</feature>
<dbReference type="InterPro" id="IPR050953">
    <property type="entry name" value="N4_N6_ade-DNA_methylase"/>
</dbReference>
<evidence type="ECO:0000259" key="7">
    <source>
        <dbReference type="Pfam" id="PF07669"/>
    </source>
</evidence>
<evidence type="ECO:0000313" key="8">
    <source>
        <dbReference type="EMBL" id="SJZ60145.1"/>
    </source>
</evidence>
<name>A0A1T4LZR4_9BACT</name>
<sequence>MPTSREFEEIIKDCDKIRIVNFLKTLFPGETRKGKIIAKFGGSEQKTRMDGLNILGSVILETSDGRSKPVICCAKQMGGILSERSSRRKQFDESVAVLKDVFAKPYVGSGPVEGAFTQGLFFFFDELGNFRLSLVSAEISAGKMELNNYRRQSFYVEAGARNNTFRTRICKKISAYEDLKNAFDVEKLSDDFFREYKVFYKDIVQYVTGARYIEVKKNKYERTEMSAPHAAIFDQFVEAYGNADAEKAVRNYVKKLMGRLVFIQFLQKKGWLGIPVGTGGWNGGDKDFLQHLFDNVSPEEQNDFVDKVLEEVLFYSFNRKENERKLKNSSLKKWKFPFLNCGLFDKDKDDNFNFPLPASVFHNKKFGNTERKAPDIKNWKKRRKPYFNDEVCGLFDFFDRFNFTIDENDPTDAEVSVDPEMLGKIFENLLEDNKDKGAFYTPKEIVGYMCNESLIAYLENECPQLRHAEKSGESAIRSLVADLNAASFSEEEKKALDQKLSEVKICDPAIGSGAFPMGLLNLLYKIRLKLGVVQKKSKNPEATLKREIIQQNIYGVDIEKGAVDIAQLRFWLSLVVDETEPDALPNLEYKIMQGNSLLESYEGIDLSALAGESKNRSRSKASEQMSLVFDEKEAMEQIQKDLNSFYKTDDYNVKEHLKKDINQNVKNYIKHIAPEKSKAIDALPLPNDKFFLWHTYFRDVFDRKGKSGFDIVIGNPPYVNANELKKQMGTDKYNLLKSFFKTSKGAVDFYVYFFESGLNLLRDDGVLSFITPNKFLCANYGVALRQFFIDNSKFISFWDVSRTQCFNASVYPIVTTVYKKNVKKKYLFNVLNECGIVSQFSSDTLTSLPENIWGFLLSDKYKLVKKIIDSSSPLTSVCKINATSTAGEADYFHNYISENKTSLRLVNTGTIDPYVSLWGIRYLVDKGEKYLTPYLTDDAKILKNRTLTYKSTKIIVAKMASRLEGVYDEFGIYASVNTNCLHTITCSPYFLLAWVHSKVFDMVYNCFFEGLKMAGGYLPFSAPYLSCMVIPKSFGSIEKAVSLKVDSILAAKKKNPSADTSKQEAEIDKLVYELYGLTPEEIAIVEGDCRASNEARNDVNKAGALRQAQGSATTDDDFLQGENL</sequence>
<evidence type="ECO:0000256" key="4">
    <source>
        <dbReference type="ARBA" id="ARBA00022691"/>
    </source>
</evidence>
<keyword evidence="3" id="KW-0808">Transferase</keyword>
<dbReference type="PANTHER" id="PTHR33841:SF1">
    <property type="entry name" value="DNA METHYLTRANSFERASE A"/>
    <property type="match status" value="1"/>
</dbReference>
<keyword evidence="4" id="KW-0949">S-adenosyl-L-methionine</keyword>
<dbReference type="PANTHER" id="PTHR33841">
    <property type="entry name" value="DNA METHYLTRANSFERASE YEEA-RELATED"/>
    <property type="match status" value="1"/>
</dbReference>
<dbReference type="InterPro" id="IPR029063">
    <property type="entry name" value="SAM-dependent_MTases_sf"/>
</dbReference>
<dbReference type="GO" id="GO:0032259">
    <property type="term" value="P:methylation"/>
    <property type="evidence" value="ECO:0007669"/>
    <property type="project" value="UniProtKB-KW"/>
</dbReference>
<dbReference type="Proteomes" id="UP000190449">
    <property type="component" value="Unassembled WGS sequence"/>
</dbReference>
<dbReference type="STRING" id="28122.SAMN02745108_01073"/>
<evidence type="ECO:0000256" key="1">
    <source>
        <dbReference type="ARBA" id="ARBA00011900"/>
    </source>
</evidence>